<keyword evidence="1" id="KW-0812">Transmembrane</keyword>
<dbReference type="SMART" id="SM01080">
    <property type="entry name" value="CHASE2"/>
    <property type="match status" value="1"/>
</dbReference>
<dbReference type="EMBL" id="CP027669">
    <property type="protein sequence ID" value="AVO40260.1"/>
    <property type="molecule type" value="Genomic_DNA"/>
</dbReference>
<dbReference type="PANTHER" id="PTHR43081">
    <property type="entry name" value="ADENYLATE CYCLASE, TERMINAL-DIFFERENTIATION SPECIFIC-RELATED"/>
    <property type="match status" value="1"/>
</dbReference>
<dbReference type="GO" id="GO:0009190">
    <property type="term" value="P:cyclic nucleotide biosynthetic process"/>
    <property type="evidence" value="ECO:0007669"/>
    <property type="project" value="InterPro"/>
</dbReference>
<dbReference type="CDD" id="cd07302">
    <property type="entry name" value="CHD"/>
    <property type="match status" value="1"/>
</dbReference>
<feature type="transmembrane region" description="Helical" evidence="1">
    <location>
        <begin position="23"/>
        <end position="39"/>
    </location>
</feature>
<dbReference type="SUPFAM" id="SSF55073">
    <property type="entry name" value="Nucleotide cyclase"/>
    <property type="match status" value="1"/>
</dbReference>
<dbReference type="GO" id="GO:0035556">
    <property type="term" value="P:intracellular signal transduction"/>
    <property type="evidence" value="ECO:0007669"/>
    <property type="project" value="InterPro"/>
</dbReference>
<protein>
    <recommendedName>
        <fullName evidence="2">Guanylate cyclase domain-containing protein</fullName>
    </recommendedName>
</protein>
<dbReference type="Pfam" id="PF05226">
    <property type="entry name" value="CHASE2"/>
    <property type="match status" value="1"/>
</dbReference>
<keyword evidence="4" id="KW-1185">Reference proteome</keyword>
<gene>
    <name evidence="3" type="ORF">C6571_02265</name>
</gene>
<dbReference type="InterPro" id="IPR029787">
    <property type="entry name" value="Nucleotide_cyclase"/>
</dbReference>
<accession>A0A2S0MWI6</accession>
<name>A0A2S0MWI6_9BURK</name>
<feature type="domain" description="Guanylate cyclase" evidence="2">
    <location>
        <begin position="403"/>
        <end position="535"/>
    </location>
</feature>
<dbReference type="PROSITE" id="PS50125">
    <property type="entry name" value="GUANYLATE_CYCLASE_2"/>
    <property type="match status" value="1"/>
</dbReference>
<feature type="transmembrane region" description="Helical" evidence="1">
    <location>
        <begin position="312"/>
        <end position="335"/>
    </location>
</feature>
<sequence>MAAAHSSSPADTQDSLGELTRRIVLAFALLAVMAAMPLYQRLALYEFDFLSSLTAPAPPDAGILVVGLDEASLAQLGVAPPLPRRLHAQLVRALTNAGAAALGIDMLFAEPQTVLDDEALGQALKGGLPIVLAGAAVQNDSSQVAQYVQQLPTVFPEATRGAAGMVPDEDGIARRAPMQPDALWRVLAQQAGRQVSAPPDGALLRYYAPELPIPYAHYTQALDAQHALAPRAVQGRLVLLGQNTPVGGVDQFRTPFSALGGATQSGVFLHATALLNGLTNDWIRPVPWPLTWLAALLAMVGISLFTRRFSALRALAASLALGGAAVVAGVFAFVAGWWFSVLPLLTGLAVHWNLGAAQSYLRERGRRQRLRADFARYVPPAVVDALMASGAMAHVHGERRVLTLLFCDLAGFTAASETLAPEAVARALNAYFTRMAHCVRSHGGTLDKFIGDAVMAFWNAPLPDAAHAARGLACAQAMQADMELLRSDWRGTPFAAVRLRVGVHTGEAAVGHMGSTERFTYTAVGDAVNTAARLEGANKALGTEILVSGATVDTLDAQLQGTLLWLDCVLLAGRSSGLDVYTPCSDAALVAQGAALRAHIHAGRLQIALALCDEWLAQNGGAPAHAAAAMALAERLRAALNVLPDGAASAASSALPPRQLSK</sequence>
<dbReference type="GO" id="GO:0004016">
    <property type="term" value="F:adenylate cyclase activity"/>
    <property type="evidence" value="ECO:0007669"/>
    <property type="project" value="UniProtKB-ARBA"/>
</dbReference>
<dbReference type="RefSeq" id="WP_106445253.1">
    <property type="nucleotide sequence ID" value="NZ_CP027669.1"/>
</dbReference>
<dbReference type="SMART" id="SM00044">
    <property type="entry name" value="CYCc"/>
    <property type="match status" value="1"/>
</dbReference>
<evidence type="ECO:0000313" key="4">
    <source>
        <dbReference type="Proteomes" id="UP000239326"/>
    </source>
</evidence>
<dbReference type="InterPro" id="IPR001054">
    <property type="entry name" value="A/G_cyclase"/>
</dbReference>
<evidence type="ECO:0000313" key="3">
    <source>
        <dbReference type="EMBL" id="AVO40260.1"/>
    </source>
</evidence>
<dbReference type="Pfam" id="PF00211">
    <property type="entry name" value="Guanylate_cyc"/>
    <property type="match status" value="1"/>
</dbReference>
<proteinExistence type="predicted"/>
<dbReference type="PANTHER" id="PTHR43081:SF1">
    <property type="entry name" value="ADENYLATE CYCLASE, TERMINAL-DIFFERENTIATION SPECIFIC"/>
    <property type="match status" value="1"/>
</dbReference>
<organism evidence="3 4">
    <name type="scientific">Simplicispira suum</name>
    <dbReference type="NCBI Taxonomy" id="2109915"/>
    <lineage>
        <taxon>Bacteria</taxon>
        <taxon>Pseudomonadati</taxon>
        <taxon>Pseudomonadota</taxon>
        <taxon>Betaproteobacteria</taxon>
        <taxon>Burkholderiales</taxon>
        <taxon>Comamonadaceae</taxon>
        <taxon>Simplicispira</taxon>
    </lineage>
</organism>
<keyword evidence="1" id="KW-0472">Membrane</keyword>
<dbReference type="InterPro" id="IPR050697">
    <property type="entry name" value="Adenylyl/Guanylyl_Cyclase_3/4"/>
</dbReference>
<reference evidence="3 4" key="1">
    <citation type="submission" date="2018-03" db="EMBL/GenBank/DDBJ databases">
        <title>Genome sequencing of Simplicispira sp.</title>
        <authorList>
            <person name="Kim S.-J."/>
            <person name="Heo J."/>
            <person name="Kwon S.-W."/>
        </authorList>
    </citation>
    <scope>NUCLEOTIDE SEQUENCE [LARGE SCALE GENOMIC DNA]</scope>
    <source>
        <strain evidence="3 4">SC1-8</strain>
    </source>
</reference>
<evidence type="ECO:0000256" key="1">
    <source>
        <dbReference type="SAM" id="Phobius"/>
    </source>
</evidence>
<dbReference type="OrthoDB" id="9802500at2"/>
<dbReference type="AlphaFoldDB" id="A0A2S0MWI6"/>
<dbReference type="Gene3D" id="3.30.70.1230">
    <property type="entry name" value="Nucleotide cyclase"/>
    <property type="match status" value="1"/>
</dbReference>
<keyword evidence="1" id="KW-1133">Transmembrane helix</keyword>
<feature type="transmembrane region" description="Helical" evidence="1">
    <location>
        <begin position="286"/>
        <end position="305"/>
    </location>
</feature>
<dbReference type="Proteomes" id="UP000239326">
    <property type="component" value="Chromosome"/>
</dbReference>
<dbReference type="InterPro" id="IPR007890">
    <property type="entry name" value="CHASE2"/>
</dbReference>
<dbReference type="KEGG" id="simp:C6571_02265"/>
<evidence type="ECO:0000259" key="2">
    <source>
        <dbReference type="PROSITE" id="PS50125"/>
    </source>
</evidence>